<evidence type="ECO:0008006" key="2">
    <source>
        <dbReference type="Google" id="ProtNLM"/>
    </source>
</evidence>
<reference evidence="1" key="1">
    <citation type="submission" date="2019-08" db="EMBL/GenBank/DDBJ databases">
        <authorList>
            <person name="Kucharzyk K."/>
            <person name="Murdoch R.W."/>
            <person name="Higgins S."/>
            <person name="Loffler F."/>
        </authorList>
    </citation>
    <scope>NUCLEOTIDE SEQUENCE</scope>
</reference>
<accession>A0A645I480</accession>
<sequence length="174" mass="19801">MAYASPIVAWYIRRLEYDFTYSNDSMMIMLGDGLKERTRRNALSSLKDTIKSSPISRLLGQGKCEMKGKQVISITKTGWQEPEPLVILYCLYLFAEHSDGLYSFTLSELLDDSDEREAMSPKLIFGTDRDTLLPIIQGLANDHSNFIQVDFNKGIMENIFLVRDKSSSDVIDLI</sequence>
<protein>
    <recommendedName>
        <fullName evidence="2">DUF4007 domain-containing protein</fullName>
    </recommendedName>
</protein>
<name>A0A645I480_9ZZZZ</name>
<evidence type="ECO:0000313" key="1">
    <source>
        <dbReference type="EMBL" id="MPN43224.1"/>
    </source>
</evidence>
<gene>
    <name evidence="1" type="ORF">SDC9_190783</name>
</gene>
<dbReference type="AlphaFoldDB" id="A0A645I480"/>
<organism evidence="1">
    <name type="scientific">bioreactor metagenome</name>
    <dbReference type="NCBI Taxonomy" id="1076179"/>
    <lineage>
        <taxon>unclassified sequences</taxon>
        <taxon>metagenomes</taxon>
        <taxon>ecological metagenomes</taxon>
    </lineage>
</organism>
<dbReference type="EMBL" id="VSSQ01101490">
    <property type="protein sequence ID" value="MPN43224.1"/>
    <property type="molecule type" value="Genomic_DNA"/>
</dbReference>
<comment type="caution">
    <text evidence="1">The sequence shown here is derived from an EMBL/GenBank/DDBJ whole genome shotgun (WGS) entry which is preliminary data.</text>
</comment>
<proteinExistence type="predicted"/>